<organism evidence="1">
    <name type="scientific">Anopheles atroparvus</name>
    <name type="common">European mosquito</name>
    <dbReference type="NCBI Taxonomy" id="41427"/>
    <lineage>
        <taxon>Eukaryota</taxon>
        <taxon>Metazoa</taxon>
        <taxon>Ecdysozoa</taxon>
        <taxon>Arthropoda</taxon>
        <taxon>Hexapoda</taxon>
        <taxon>Insecta</taxon>
        <taxon>Pterygota</taxon>
        <taxon>Neoptera</taxon>
        <taxon>Endopterygota</taxon>
        <taxon>Diptera</taxon>
        <taxon>Nematocera</taxon>
        <taxon>Culicoidea</taxon>
        <taxon>Culicidae</taxon>
        <taxon>Anophelinae</taxon>
        <taxon>Anopheles</taxon>
    </lineage>
</organism>
<dbReference type="AlphaFoldDB" id="A0A182IPU6"/>
<name>A0A182IPU6_ANOAO</name>
<proteinExistence type="predicted"/>
<evidence type="ECO:0000313" key="1">
    <source>
        <dbReference type="EnsemblMetazoa" id="AATE003176-PA.1"/>
    </source>
</evidence>
<dbReference type="EnsemblMetazoa" id="AATE003176-RA">
    <property type="protein sequence ID" value="AATE003176-PA.1"/>
    <property type="gene ID" value="AATE003176"/>
</dbReference>
<reference evidence="1" key="1">
    <citation type="submission" date="2022-08" db="UniProtKB">
        <authorList>
            <consortium name="EnsemblMetazoa"/>
        </authorList>
    </citation>
    <scope>IDENTIFICATION</scope>
    <source>
        <strain evidence="1">EBRO</strain>
    </source>
</reference>
<dbReference type="EMBL" id="AXCP01007046">
    <property type="status" value="NOT_ANNOTATED_CDS"/>
    <property type="molecule type" value="Genomic_DNA"/>
</dbReference>
<protein>
    <submittedName>
        <fullName evidence="1">Uncharacterized protein</fullName>
    </submittedName>
</protein>
<sequence length="176" mass="18149">MDLHHTWHEAVNSSSCAKATSSFYYFLLAGLSRDPSRLPAVFLAINQTVVATFNVFDAAATAIFPGVALTVLITTVIVMAVAIVGTAAAATTFAATAVVRIVLTAVVASHVDVVVFVFTINPDATNDAATSILTNYTVLAVTTIDIFVAAVAVSILVASVIILVTPLVGCPVDLGL</sequence>
<dbReference type="EMBL" id="AXCP01007045">
    <property type="status" value="NOT_ANNOTATED_CDS"/>
    <property type="molecule type" value="Genomic_DNA"/>
</dbReference>
<accession>A0A182IPU6</accession>
<dbReference type="VEuPathDB" id="VectorBase:AATE003176"/>